<sequence length="572" mass="65231">MTSSVKYGTPLVDSERNDLVQRQWGKKDDQVKERFHGAFTGGFSAGYYNTVGSKEGWAPSTFKATRDGRSESSRLNRKENFMDEEDLADLEDRIRLEPIYDILDSPDSDDPVYRTFRPSLNGIGYAILRKMGWKEGQGIGPKASKEMIVGDKRKNVEVTPKEERETMIQIESNVKCHGLGYGISNTVLMSEPQSSVKRQKRQQSTQKRLPMNLSISADYEDDEEEGEFPSSKPLPKPVKTSVKFKKPTNSQKLVTSGKVVTRCKDRNPPLRGFVLTSEPIYKPTRYPRIQVPEGFIQGLKQTTSGGFSHSSTSKMDPAQRAKLLKEEELPEKSIFSFISSEQKDRLARIAGKKDVLEAMEAIKQEEVEEKKPIFASDIPRLSFEVAERVLQSEFRPYQTQKDKYERYSIYLKSQADQDPTLLNEPASDMRRAWIQELNEFNQVAQKFRKEQASFNGRFTYASGSSLKQPTTPKKPTRKPEEIAAERGAYGPQTRTLDSFHPERLLCKRFNVPYTGVRDISQTQHLQQTNPQEETSAPDHEIDPTRNPILEAPRASQDLFQLVFGQESEEEEL</sequence>
<gene>
    <name evidence="3" type="ORF">TRICI_001160</name>
</gene>
<dbReference type="InterPro" id="IPR000467">
    <property type="entry name" value="G_patch_dom"/>
</dbReference>
<dbReference type="Pfam" id="PF01585">
    <property type="entry name" value="G-patch"/>
    <property type="match status" value="1"/>
</dbReference>
<evidence type="ECO:0000259" key="2">
    <source>
        <dbReference type="PROSITE" id="PS50174"/>
    </source>
</evidence>
<dbReference type="InterPro" id="IPR011666">
    <property type="entry name" value="DUF1604"/>
</dbReference>
<feature type="compositionally biased region" description="Acidic residues" evidence="1">
    <location>
        <begin position="218"/>
        <end position="227"/>
    </location>
</feature>
<feature type="domain" description="G-patch" evidence="2">
    <location>
        <begin position="120"/>
        <end position="150"/>
    </location>
</feature>
<dbReference type="Pfam" id="PF07713">
    <property type="entry name" value="DUF1604"/>
    <property type="match status" value="1"/>
</dbReference>
<dbReference type="Pfam" id="PF26093">
    <property type="entry name" value="HTH_TGH"/>
    <property type="match status" value="1"/>
</dbReference>
<dbReference type="Proteomes" id="UP000761534">
    <property type="component" value="Unassembled WGS sequence"/>
</dbReference>
<organism evidence="3 4">
    <name type="scientific">Trichomonascus ciferrii</name>
    <dbReference type="NCBI Taxonomy" id="44093"/>
    <lineage>
        <taxon>Eukaryota</taxon>
        <taxon>Fungi</taxon>
        <taxon>Dikarya</taxon>
        <taxon>Ascomycota</taxon>
        <taxon>Saccharomycotina</taxon>
        <taxon>Dipodascomycetes</taxon>
        <taxon>Dipodascales</taxon>
        <taxon>Trichomonascaceae</taxon>
        <taxon>Trichomonascus</taxon>
        <taxon>Trichomonascus ciferrii complex</taxon>
    </lineage>
</organism>
<dbReference type="GO" id="GO:0006397">
    <property type="term" value="P:mRNA processing"/>
    <property type="evidence" value="ECO:0007669"/>
    <property type="project" value="InterPro"/>
</dbReference>
<dbReference type="PROSITE" id="PS50174">
    <property type="entry name" value="G_PATCH"/>
    <property type="match status" value="1"/>
</dbReference>
<feature type="compositionally biased region" description="Polar residues" evidence="1">
    <location>
        <begin position="523"/>
        <end position="534"/>
    </location>
</feature>
<protein>
    <recommendedName>
        <fullName evidence="2">G-patch domain-containing protein</fullName>
    </recommendedName>
</protein>
<keyword evidence="4" id="KW-1185">Reference proteome</keyword>
<feature type="region of interest" description="Disordered" evidence="1">
    <location>
        <begin position="459"/>
        <end position="488"/>
    </location>
</feature>
<reference evidence="3" key="1">
    <citation type="journal article" date="2019" name="G3 (Bethesda)">
        <title>Genome Assemblies of Two Rare Opportunistic Yeast Pathogens: Diutina rugosa (syn. Candida rugosa) and Trichomonascus ciferrii (syn. Candida ciferrii).</title>
        <authorList>
            <person name="Mixao V."/>
            <person name="Saus E."/>
            <person name="Hansen A.P."/>
            <person name="Lass-Florl C."/>
            <person name="Gabaldon T."/>
        </authorList>
    </citation>
    <scope>NUCLEOTIDE SEQUENCE</scope>
    <source>
        <strain evidence="3">CBS 4856</strain>
    </source>
</reference>
<comment type="caution">
    <text evidence="3">The sequence shown here is derived from an EMBL/GenBank/DDBJ whole genome shotgun (WGS) entry which is preliminary data.</text>
</comment>
<name>A0A642V997_9ASCO</name>
<dbReference type="GO" id="GO:0005634">
    <property type="term" value="C:nucleus"/>
    <property type="evidence" value="ECO:0007669"/>
    <property type="project" value="TreeGrafter"/>
</dbReference>
<dbReference type="EMBL" id="SWFS01000088">
    <property type="protein sequence ID" value="KAA8916702.1"/>
    <property type="molecule type" value="Genomic_DNA"/>
</dbReference>
<feature type="region of interest" description="Disordered" evidence="1">
    <location>
        <begin position="190"/>
        <end position="243"/>
    </location>
</feature>
<evidence type="ECO:0000256" key="1">
    <source>
        <dbReference type="SAM" id="MobiDB-lite"/>
    </source>
</evidence>
<feature type="region of interest" description="Disordered" evidence="1">
    <location>
        <begin position="523"/>
        <end position="553"/>
    </location>
</feature>
<proteinExistence type="predicted"/>
<dbReference type="AlphaFoldDB" id="A0A642V997"/>
<evidence type="ECO:0000313" key="4">
    <source>
        <dbReference type="Proteomes" id="UP000761534"/>
    </source>
</evidence>
<accession>A0A642V997</accession>
<evidence type="ECO:0000313" key="3">
    <source>
        <dbReference type="EMBL" id="KAA8916702.1"/>
    </source>
</evidence>
<dbReference type="PANTHER" id="PTHR13384">
    <property type="entry name" value="G PATCH DOMAIN-CONTAINING PROTEIN 1"/>
    <property type="match status" value="1"/>
</dbReference>
<dbReference type="VEuPathDB" id="FungiDB:TRICI_001160"/>
<dbReference type="PANTHER" id="PTHR13384:SF19">
    <property type="entry name" value="G PATCH DOMAIN-CONTAINING PROTEIN 1"/>
    <property type="match status" value="1"/>
</dbReference>
<dbReference type="OrthoDB" id="20507at2759"/>
<dbReference type="GO" id="GO:0003723">
    <property type="term" value="F:RNA binding"/>
    <property type="evidence" value="ECO:0007669"/>
    <property type="project" value="TreeGrafter"/>
</dbReference>